<dbReference type="InterPro" id="IPR015760">
    <property type="entry name" value="TIF_IF2"/>
</dbReference>
<evidence type="ECO:0000256" key="10">
    <source>
        <dbReference type="SAM" id="MobiDB-lite"/>
    </source>
</evidence>
<feature type="binding site" evidence="8">
    <location>
        <begin position="539"/>
        <end position="546"/>
    </location>
    <ligand>
        <name>GTP</name>
        <dbReference type="ChEBI" id="CHEBI:37565"/>
    </ligand>
</feature>
<protein>
    <recommendedName>
        <fullName evidence="2 8">Translation initiation factor IF-2</fullName>
    </recommendedName>
</protein>
<dbReference type="InterPro" id="IPR006847">
    <property type="entry name" value="IF2_N"/>
</dbReference>
<feature type="compositionally biased region" description="Low complexity" evidence="10">
    <location>
        <begin position="322"/>
        <end position="356"/>
    </location>
</feature>
<evidence type="ECO:0000256" key="9">
    <source>
        <dbReference type="RuleBase" id="RU000644"/>
    </source>
</evidence>
<dbReference type="CDD" id="cd03702">
    <property type="entry name" value="IF2_mtIF2_II"/>
    <property type="match status" value="1"/>
</dbReference>
<feature type="compositionally biased region" description="Basic and acidic residues" evidence="10">
    <location>
        <begin position="108"/>
        <end position="134"/>
    </location>
</feature>
<dbReference type="InterPro" id="IPR053905">
    <property type="entry name" value="EF-G-like_DII"/>
</dbReference>
<dbReference type="NCBIfam" id="TIGR00487">
    <property type="entry name" value="IF-2"/>
    <property type="match status" value="1"/>
</dbReference>
<dbReference type="InterPro" id="IPR027417">
    <property type="entry name" value="P-loop_NTPase"/>
</dbReference>
<keyword evidence="3 8" id="KW-0396">Initiation factor</keyword>
<dbReference type="Pfam" id="PF04760">
    <property type="entry name" value="IF2_N"/>
    <property type="match status" value="2"/>
</dbReference>
<dbReference type="Gene3D" id="3.40.50.10050">
    <property type="entry name" value="Translation initiation factor IF- 2, domain 3"/>
    <property type="match status" value="1"/>
</dbReference>
<dbReference type="Gene3D" id="1.10.10.2480">
    <property type="match status" value="1"/>
</dbReference>
<evidence type="ECO:0000256" key="5">
    <source>
        <dbReference type="ARBA" id="ARBA00022917"/>
    </source>
</evidence>
<feature type="compositionally biased region" description="Polar residues" evidence="10">
    <location>
        <begin position="74"/>
        <end position="86"/>
    </location>
</feature>
<comment type="caution">
    <text evidence="12">The sequence shown here is derived from an EMBL/GenBank/DDBJ whole genome shotgun (WGS) entry which is preliminary data.</text>
</comment>
<feature type="compositionally biased region" description="Gly residues" evidence="10">
    <location>
        <begin position="382"/>
        <end position="395"/>
    </location>
</feature>
<evidence type="ECO:0000256" key="7">
    <source>
        <dbReference type="ARBA" id="ARBA00025162"/>
    </source>
</evidence>
<dbReference type="SUPFAM" id="SSF52156">
    <property type="entry name" value="Initiation factor IF2/eIF5b, domain 3"/>
    <property type="match status" value="1"/>
</dbReference>
<feature type="compositionally biased region" description="Basic and acidic residues" evidence="10">
    <location>
        <begin position="161"/>
        <end position="182"/>
    </location>
</feature>
<reference evidence="12 13" key="1">
    <citation type="submission" date="2016-02" db="EMBL/GenBank/DDBJ databases">
        <authorList>
            <person name="Wen L."/>
            <person name="He K."/>
            <person name="Yang H."/>
        </authorList>
    </citation>
    <scope>NUCLEOTIDE SEQUENCE [LARGE SCALE GENOMIC DNA]</scope>
    <source>
        <strain evidence="12 13">CMW7778B</strain>
    </source>
</reference>
<dbReference type="FunFam" id="2.40.30.10:FF:000007">
    <property type="entry name" value="Translation initiation factor IF-2"/>
    <property type="match status" value="1"/>
</dbReference>
<dbReference type="FunFam" id="3.40.50.300:FF:000019">
    <property type="entry name" value="Translation initiation factor IF-2"/>
    <property type="match status" value="1"/>
</dbReference>
<name>A0A135Z255_GARVA</name>
<evidence type="ECO:0000256" key="1">
    <source>
        <dbReference type="ARBA" id="ARBA00007733"/>
    </source>
</evidence>
<dbReference type="InterPro" id="IPR023115">
    <property type="entry name" value="TIF_IF2_dom3"/>
</dbReference>
<comment type="function">
    <text evidence="7 8 9">One of the essential components for the initiation of protein synthesis. Protects formylmethionyl-tRNA from spontaneous hydrolysis and promotes its binding to the 30S ribosomal subunits. Also involved in the hydrolysis of GTP during the formation of the 70S ribosomal complex.</text>
</comment>
<feature type="compositionally biased region" description="Basic and acidic residues" evidence="10">
    <location>
        <begin position="212"/>
        <end position="222"/>
    </location>
</feature>
<feature type="compositionally biased region" description="Low complexity" evidence="10">
    <location>
        <begin position="363"/>
        <end position="381"/>
    </location>
</feature>
<dbReference type="GO" id="GO:0003924">
    <property type="term" value="F:GTPase activity"/>
    <property type="evidence" value="ECO:0007669"/>
    <property type="project" value="UniProtKB-UniRule"/>
</dbReference>
<dbReference type="Proteomes" id="UP000070505">
    <property type="component" value="Unassembled WGS sequence"/>
</dbReference>
<dbReference type="AlphaFoldDB" id="A0A135Z255"/>
<feature type="compositionally biased region" description="Low complexity" evidence="10">
    <location>
        <begin position="231"/>
        <end position="247"/>
    </location>
</feature>
<dbReference type="GO" id="GO:0005829">
    <property type="term" value="C:cytosol"/>
    <property type="evidence" value="ECO:0007669"/>
    <property type="project" value="TreeGrafter"/>
</dbReference>
<dbReference type="Pfam" id="PF22042">
    <property type="entry name" value="EF-G_D2"/>
    <property type="match status" value="1"/>
</dbReference>
<dbReference type="SUPFAM" id="SSF52540">
    <property type="entry name" value="P-loop containing nucleoside triphosphate hydrolases"/>
    <property type="match status" value="1"/>
</dbReference>
<dbReference type="Gene3D" id="2.40.30.10">
    <property type="entry name" value="Translation factors"/>
    <property type="match status" value="2"/>
</dbReference>
<evidence type="ECO:0000256" key="2">
    <source>
        <dbReference type="ARBA" id="ARBA00020675"/>
    </source>
</evidence>
<dbReference type="CDD" id="cd03692">
    <property type="entry name" value="mtIF2_IVc"/>
    <property type="match status" value="1"/>
</dbReference>
<dbReference type="FunFam" id="2.40.30.10:FF:000008">
    <property type="entry name" value="Translation initiation factor IF-2"/>
    <property type="match status" value="1"/>
</dbReference>
<dbReference type="FunFam" id="3.40.50.10050:FF:000001">
    <property type="entry name" value="Translation initiation factor IF-2"/>
    <property type="match status" value="1"/>
</dbReference>
<feature type="domain" description="Tr-type G" evidence="11">
    <location>
        <begin position="530"/>
        <end position="704"/>
    </location>
</feature>
<evidence type="ECO:0000256" key="6">
    <source>
        <dbReference type="ARBA" id="ARBA00023134"/>
    </source>
</evidence>
<dbReference type="Gene3D" id="3.40.50.300">
    <property type="entry name" value="P-loop containing nucleotide triphosphate hydrolases"/>
    <property type="match status" value="1"/>
</dbReference>
<organism evidence="12 13">
    <name type="scientific">Gardnerella vaginalis</name>
    <dbReference type="NCBI Taxonomy" id="2702"/>
    <lineage>
        <taxon>Bacteria</taxon>
        <taxon>Bacillati</taxon>
        <taxon>Actinomycetota</taxon>
        <taxon>Actinomycetes</taxon>
        <taxon>Bifidobacteriales</taxon>
        <taxon>Bifidobacteriaceae</taxon>
        <taxon>Gardnerella</taxon>
    </lineage>
</organism>
<dbReference type="GO" id="GO:0005525">
    <property type="term" value="F:GTP binding"/>
    <property type="evidence" value="ECO:0007669"/>
    <property type="project" value="UniProtKB-KW"/>
</dbReference>
<keyword evidence="8" id="KW-0963">Cytoplasm</keyword>
<dbReference type="Pfam" id="PF00009">
    <property type="entry name" value="GTP_EFTU"/>
    <property type="match status" value="1"/>
</dbReference>
<dbReference type="HAMAP" id="MF_00100_B">
    <property type="entry name" value="IF_2_B"/>
    <property type="match status" value="1"/>
</dbReference>
<feature type="region of interest" description="Disordered" evidence="10">
    <location>
        <begin position="53"/>
        <end position="419"/>
    </location>
</feature>
<dbReference type="EMBL" id="LSRC01000059">
    <property type="protein sequence ID" value="KXI15735.1"/>
    <property type="molecule type" value="Genomic_DNA"/>
</dbReference>
<keyword evidence="5 8" id="KW-0648">Protein biosynthesis</keyword>
<dbReference type="CDD" id="cd01887">
    <property type="entry name" value="IF2_eIF5B"/>
    <property type="match status" value="1"/>
</dbReference>
<dbReference type="NCBIfam" id="TIGR00231">
    <property type="entry name" value="small_GTP"/>
    <property type="match status" value="1"/>
</dbReference>
<dbReference type="PROSITE" id="PS51722">
    <property type="entry name" value="G_TR_2"/>
    <property type="match status" value="1"/>
</dbReference>
<evidence type="ECO:0000313" key="12">
    <source>
        <dbReference type="EMBL" id="KXI15735.1"/>
    </source>
</evidence>
<feature type="compositionally biased region" description="Basic residues" evidence="10">
    <location>
        <begin position="408"/>
        <end position="417"/>
    </location>
</feature>
<dbReference type="Pfam" id="PF11987">
    <property type="entry name" value="IF-2"/>
    <property type="match status" value="1"/>
</dbReference>
<feature type="compositionally biased region" description="Gly residues" evidence="10">
    <location>
        <begin position="300"/>
        <end position="316"/>
    </location>
</feature>
<dbReference type="PRINTS" id="PR00315">
    <property type="entry name" value="ELONGATNFCT"/>
</dbReference>
<evidence type="ECO:0000256" key="4">
    <source>
        <dbReference type="ARBA" id="ARBA00022741"/>
    </source>
</evidence>
<evidence type="ECO:0000256" key="3">
    <source>
        <dbReference type="ARBA" id="ARBA00022540"/>
    </source>
</evidence>
<comment type="caution">
    <text evidence="8">Lacks conserved residue(s) required for the propagation of feature annotation.</text>
</comment>
<feature type="binding site" evidence="8">
    <location>
        <begin position="643"/>
        <end position="646"/>
    </location>
    <ligand>
        <name>GTP</name>
        <dbReference type="ChEBI" id="CHEBI:37565"/>
    </ligand>
</feature>
<keyword evidence="4 8" id="KW-0547">Nucleotide-binding</keyword>
<accession>A0A135Z255</accession>
<feature type="compositionally biased region" description="Low complexity" evidence="10">
    <location>
        <begin position="199"/>
        <end position="211"/>
    </location>
</feature>
<feature type="binding site" evidence="8">
    <location>
        <begin position="589"/>
        <end position="593"/>
    </location>
    <ligand>
        <name>GTP</name>
        <dbReference type="ChEBI" id="CHEBI:37565"/>
    </ligand>
</feature>
<dbReference type="PANTHER" id="PTHR43381">
    <property type="entry name" value="TRANSLATION INITIATION FACTOR IF-2-RELATED"/>
    <property type="match status" value="1"/>
</dbReference>
<evidence type="ECO:0000256" key="8">
    <source>
        <dbReference type="HAMAP-Rule" id="MF_00100"/>
    </source>
</evidence>
<gene>
    <name evidence="8" type="primary">infB</name>
    <name evidence="12" type="ORF">HMPREF3230_01301</name>
</gene>
<dbReference type="SUPFAM" id="SSF50447">
    <property type="entry name" value="Translation proteins"/>
    <property type="match status" value="2"/>
</dbReference>
<evidence type="ECO:0000259" key="11">
    <source>
        <dbReference type="PROSITE" id="PS51722"/>
    </source>
</evidence>
<sequence>MVKKRVYELAKEFGVDSKTVLERLKSMGEFVKSASSTVEAPVARRLKTAFASDNNNASATLKPSNNKAADFANDSVSAKGSSTNVASHSSSKQSEQKKQVTSDNSDADVAKAVKDSKAAKAGDSKSDSKSDKSSSKSQSKQSSKESSKSQAKSELSANSHVENHDSHANSGSEKSEKSEKSSAPKPGARNRSHQSVNTSGNNSNSAGSANNNDRRSERHESARSGFRNGKSGQSQNQSQNHSSDSSQMPPRPRPHQVHGANSGTPRPGNNPFSRKQGMHAPTPGDIPRPHPMSRPSSENGRGGKPGQGGQGAGNGRGRGRSGARQNQGQGAQGAASRQGQWSGSRRSHSSGGANSRQTSSNESRFANAQAAAGFQAAAAGAPNGGPSRGGRGRAGAAGAFGRQGGKSSKARKNRLAKRREYEELKAPVIGGVRIPSGNGATIRLRQGSTLSDLAEKINVNPAALVTVLFHLGEMATATQSLDESTFQILGEEIGWNISIVSAEEEDKELLQQFDIDLDEEELQEDDDLYSRPPVVTVMGHVDHGKTRLLDTIRKSNVIAREAGGITQRIGAYQVTVNLEGKPRKITFLDTPGHEAFTAMRARGAELTDVAILVVAADDGVMPQTVEAINHAQAAHVPIVVAVNKIDVEGANPEKVRGQLTEYGLVAEDYGGDTMFVDISAKQGTNVDKLLEAVLLTADAELDPKANPNMDARGATIEARLDKGRGAVATVLVQQGTLHVGDSIVAGTSYGRVRAMLDENGNHLQDATPSTPVQVLGLTSVPTAGDLFLVTSDDRSARQIAEKRQATERAAQLAKRRKVVSLESLKEQFAKSEVDMLNIVIKGDSSGSVEALEDSLMKIEVSEEVGIQVIHRGVGAITQNDVNLATVDKAVIIGFNVRPNRQVADLAEREGVEVKYYSVIYKAIEDIEAALKGMLKPEFEEVVTSHSEIREIFRSSKFGNIAGVMVQDGEVKRGTKCRILRNGVATVNDLEISSLRRFKDDVQSVKEGYEAGINLGTFNDIELGDIIETFEMKQIERK</sequence>
<comment type="similarity">
    <text evidence="1 8 9">Belongs to the TRAFAC class translation factor GTPase superfamily. Classic translation factor GTPase family. IF-2 subfamily.</text>
</comment>
<dbReference type="InterPro" id="IPR044145">
    <property type="entry name" value="IF2_II"/>
</dbReference>
<dbReference type="InterPro" id="IPR036925">
    <property type="entry name" value="TIF_IF2_dom3_sf"/>
</dbReference>
<comment type="subcellular location">
    <subcellularLocation>
        <location evidence="8">Cytoplasm</location>
    </subcellularLocation>
</comment>
<dbReference type="InterPro" id="IPR000178">
    <property type="entry name" value="TF_IF2_bacterial-like"/>
</dbReference>
<keyword evidence="6 8" id="KW-0342">GTP-binding</keyword>
<dbReference type="InterPro" id="IPR000795">
    <property type="entry name" value="T_Tr_GTP-bd_dom"/>
</dbReference>
<dbReference type="InterPro" id="IPR005225">
    <property type="entry name" value="Small_GTP-bd"/>
</dbReference>
<dbReference type="InterPro" id="IPR009000">
    <property type="entry name" value="Transl_B-barrel_sf"/>
</dbReference>
<evidence type="ECO:0000313" key="13">
    <source>
        <dbReference type="Proteomes" id="UP000070505"/>
    </source>
</evidence>
<dbReference type="PATRIC" id="fig|2702.101.peg.1285"/>
<dbReference type="GO" id="GO:0003743">
    <property type="term" value="F:translation initiation factor activity"/>
    <property type="evidence" value="ECO:0007669"/>
    <property type="project" value="UniProtKB-UniRule"/>
</dbReference>
<feature type="compositionally biased region" description="Polar residues" evidence="10">
    <location>
        <begin position="53"/>
        <end position="67"/>
    </location>
</feature>
<proteinExistence type="inferred from homology"/>
<dbReference type="PANTHER" id="PTHR43381:SF5">
    <property type="entry name" value="TR-TYPE G DOMAIN-CONTAINING PROTEIN"/>
    <property type="match status" value="1"/>
</dbReference>